<dbReference type="RefSeq" id="WP_014580049.1">
    <property type="nucleotide sequence ID" value="NC_021283.1"/>
</dbReference>
<accession>A0ABN4B9G0</accession>
<name>A0ABN4B9G0_MESH1</name>
<evidence type="ECO:0008006" key="3">
    <source>
        <dbReference type="Google" id="ProtNLM"/>
    </source>
</evidence>
<keyword evidence="2" id="KW-1185">Reference proteome</keyword>
<protein>
    <recommendedName>
        <fullName evidence="3">ATPase dynein-related AAA domain-containing protein</fullName>
    </recommendedName>
</protein>
<evidence type="ECO:0000313" key="2">
    <source>
        <dbReference type="Proteomes" id="UP000013962"/>
    </source>
</evidence>
<gene>
    <name evidence="1" type="ORF">MHP168L_704</name>
</gene>
<proteinExistence type="predicted"/>
<dbReference type="EMBL" id="CP003131">
    <property type="protein sequence ID" value="AGM22460.1"/>
    <property type="molecule type" value="Genomic_DNA"/>
</dbReference>
<sequence length="869" mass="102136">MKNKITPCIWSLISNTHLRKAESLEILIRALLLNNEEINQNFKNKWLKIYKNKNWKPIGDLNEHLKLAAQLGVTKTDILTPGQQKINILAKLVNSGIIKIREYISIILFNLVSFINYEYRHIFKMTLELLKKQNNSPVSVDEIFQNFNFGEPVCAEFNIKLLRYNLKQKDHIFYILISGVFFEVLSSRGKNQQYNINFFKIKLYDHWYSRIDELIKRCNNQLESYNFEKASLIRLDSEKWSNYLTQNSQANYDYIVDVLMQKESNNLDEKNDNTINFKASINHLENQVQKNLENSLQETQINQDISTTISNNPEKVDIELEAILENSQENKVDLSELPVNFNDKDQAENHQISFENTDLTSTNSVEKLEIEEKIQEKQSDIRIISNNLEQNCCPEQNVVEKEIGKTYEDNIEKNNSFYSNFYQDQFERDFNKISEPSGEKNLQDNTQSEICAAEKCCNHIQLEKENLEHIDSSKQEKIVKINSNYLNKGENNSNTNTNKKVPSLPLLSQAKQEMQREISKYPISKSVNSKEQYYNYFIHKINKLFNFSLENILNKTNFKQNFFNILDFHKKNHEIILKPKKTIIKSGKNLLLISPSANLIYSKIKNELCKTEISEKNYEIVTFFDDYNPESFIGYNDFVLGSKEKLNFIPGPFARILHKAYWNPEKKYCLILENIDNDAAKITLAPLKPLFIRGENGESFLGISQFDLSFYIFSHPEEKNFIPGNLTIIGTVNSNLDRDFVDLSPDFLENWEIKYLERDNLYSHITKYQICDTGLSWKHFSEKLNSLLESENLNNKWFLPNQIETKILEYPRIFVDKVLFSLWNFTSPEKRKIIFRSNSYSVMVKEFLETKGSKRLNIFKFDYEKIKNI</sequence>
<reference evidence="1 2" key="1">
    <citation type="journal article" date="2013" name="BMC Genomics">
        <title>Comparative genomic analyses of Mycoplasma hyopneumoniae pathogenic 168 strain and its high-passaged attenuated strain.</title>
        <authorList>
            <person name="Liu W."/>
            <person name="Xiao S."/>
            <person name="Li M."/>
            <person name="Guo S."/>
            <person name="Li S."/>
            <person name="Luo R."/>
            <person name="Feng Z."/>
            <person name="Li B."/>
            <person name="Zhou Z."/>
            <person name="Shao G."/>
            <person name="Chen H."/>
            <person name="Fang L."/>
        </authorList>
    </citation>
    <scope>NUCLEOTIDE SEQUENCE [LARGE SCALE GENOMIC DNA]</scope>
    <source>
        <strain evidence="1 2">168-L</strain>
    </source>
</reference>
<evidence type="ECO:0000313" key="1">
    <source>
        <dbReference type="EMBL" id="AGM22460.1"/>
    </source>
</evidence>
<dbReference type="Proteomes" id="UP000013962">
    <property type="component" value="Chromosome"/>
</dbReference>
<organism evidence="1 2">
    <name type="scientific">Mesomycoplasma hyopneumoniae 168-L</name>
    <dbReference type="NCBI Taxonomy" id="1116211"/>
    <lineage>
        <taxon>Bacteria</taxon>
        <taxon>Bacillati</taxon>
        <taxon>Mycoplasmatota</taxon>
        <taxon>Mycoplasmoidales</taxon>
        <taxon>Metamycoplasmataceae</taxon>
        <taxon>Mesomycoplasma</taxon>
    </lineage>
</organism>